<protein>
    <submittedName>
        <fullName evidence="1">Uncharacterized protein</fullName>
    </submittedName>
</protein>
<keyword evidence="2" id="KW-1185">Reference proteome</keyword>
<evidence type="ECO:0000313" key="1">
    <source>
        <dbReference type="EMBL" id="KAJ8124952.1"/>
    </source>
</evidence>
<name>A0ACC2JC64_9PEZI</name>
<accession>A0ACC2JC64</accession>
<comment type="caution">
    <text evidence="1">The sequence shown here is derived from an EMBL/GenBank/DDBJ whole genome shotgun (WGS) entry which is preliminary data.</text>
</comment>
<organism evidence="1 2">
    <name type="scientific">Lasiodiplodia mahajangana</name>
    <dbReference type="NCBI Taxonomy" id="1108764"/>
    <lineage>
        <taxon>Eukaryota</taxon>
        <taxon>Fungi</taxon>
        <taxon>Dikarya</taxon>
        <taxon>Ascomycota</taxon>
        <taxon>Pezizomycotina</taxon>
        <taxon>Dothideomycetes</taxon>
        <taxon>Dothideomycetes incertae sedis</taxon>
        <taxon>Botryosphaeriales</taxon>
        <taxon>Botryosphaeriaceae</taxon>
        <taxon>Lasiodiplodia</taxon>
    </lineage>
</organism>
<proteinExistence type="predicted"/>
<gene>
    <name evidence="1" type="ORF">O1611_g8687</name>
</gene>
<dbReference type="Proteomes" id="UP001153332">
    <property type="component" value="Unassembled WGS sequence"/>
</dbReference>
<reference evidence="1" key="1">
    <citation type="submission" date="2022-12" db="EMBL/GenBank/DDBJ databases">
        <title>Genome Sequence of Lasiodiplodia mahajangana.</title>
        <authorList>
            <person name="Buettner E."/>
        </authorList>
    </citation>
    <scope>NUCLEOTIDE SEQUENCE</scope>
    <source>
        <strain evidence="1">VT137</strain>
    </source>
</reference>
<sequence length="252" mass="28512">MPSEKIESLRREIYARCLTNTAREEFVPYEWLSDLLTEEKVRDALEALDDGIIDKDECPQIARDVWEFGLKTFAIFLTMKRPDLIYRFFQTDQFDKDACSILDKRLPMEEAKLRHALGLTRIQTDIDKLLENANRKGAMLDRDPKFKKLKEQEAECIGLCQQFMSVQDMFLSPTFPQGPLHRLLLDSTRLPFVLNSGHGETAGSGAANPPSGGFGKVSKETLPPQRYGHKLTAIPSGEERDGCCSKGVEIAQ</sequence>
<evidence type="ECO:0000313" key="2">
    <source>
        <dbReference type="Proteomes" id="UP001153332"/>
    </source>
</evidence>
<dbReference type="EMBL" id="JAPUUL010002655">
    <property type="protein sequence ID" value="KAJ8124952.1"/>
    <property type="molecule type" value="Genomic_DNA"/>
</dbReference>